<name>A0A212QNC8_9CHLR</name>
<evidence type="ECO:0000256" key="1">
    <source>
        <dbReference type="ARBA" id="ARBA00022670"/>
    </source>
</evidence>
<keyword evidence="1" id="KW-0645">Protease</keyword>
<dbReference type="OrthoDB" id="9802958at2"/>
<dbReference type="GO" id="GO:0000502">
    <property type="term" value="C:proteasome complex"/>
    <property type="evidence" value="ECO:0007669"/>
    <property type="project" value="UniProtKB-KW"/>
</dbReference>
<accession>A0A212QNC8</accession>
<dbReference type="InterPro" id="IPR028090">
    <property type="entry name" value="JAB_dom_prok"/>
</dbReference>
<dbReference type="AlphaFoldDB" id="A0A212QNC8"/>
<proteinExistence type="predicted"/>
<dbReference type="InterPro" id="IPR051929">
    <property type="entry name" value="VirAsm_ModProt"/>
</dbReference>
<keyword evidence="3" id="KW-0378">Hydrolase</keyword>
<dbReference type="CDD" id="cd08070">
    <property type="entry name" value="MPN_like"/>
    <property type="match status" value="1"/>
</dbReference>
<evidence type="ECO:0000259" key="6">
    <source>
        <dbReference type="SMART" id="SM00232"/>
    </source>
</evidence>
<keyword evidence="7" id="KW-0647">Proteasome</keyword>
<dbReference type="PANTHER" id="PTHR34858">
    <property type="entry name" value="CYSO-CYSTEINE PEPTIDASE"/>
    <property type="match status" value="1"/>
</dbReference>
<evidence type="ECO:0000256" key="5">
    <source>
        <dbReference type="ARBA" id="ARBA00023049"/>
    </source>
</evidence>
<sequence>MTLRLSVSQRDRIRAHVEAGYPAEACGILLGREVDGIKVVEDLRLVDNRWENPAEQTHRFLIPPEEVRAAERAAAAAGLEIIGFFHSHPDHPARPSAFDREHAWPWYAYLIVSVEGGRAIDWRVWELREDRSAFVERPLEVTG</sequence>
<dbReference type="RefSeq" id="WP_088570442.1">
    <property type="nucleotide sequence ID" value="NZ_FYEK01000012.1"/>
</dbReference>
<dbReference type="SUPFAM" id="SSF102712">
    <property type="entry name" value="JAB1/MPN domain"/>
    <property type="match status" value="1"/>
</dbReference>
<dbReference type="EMBL" id="FYEK01000012">
    <property type="protein sequence ID" value="SNB60901.1"/>
    <property type="molecule type" value="Genomic_DNA"/>
</dbReference>
<keyword evidence="8" id="KW-1185">Reference proteome</keyword>
<gene>
    <name evidence="7" type="ORF">SAMN02746019_00026350</name>
</gene>
<evidence type="ECO:0000256" key="2">
    <source>
        <dbReference type="ARBA" id="ARBA00022723"/>
    </source>
</evidence>
<keyword evidence="5" id="KW-0482">Metalloprotease</keyword>
<protein>
    <submittedName>
        <fullName evidence="7">Proteasome lid subunit RPN8/RPN11, contains Jab1/MPN metalloenzyme (JAMM) motif</fullName>
    </submittedName>
</protein>
<dbReference type="GO" id="GO:0006508">
    <property type="term" value="P:proteolysis"/>
    <property type="evidence" value="ECO:0007669"/>
    <property type="project" value="UniProtKB-KW"/>
</dbReference>
<evidence type="ECO:0000256" key="3">
    <source>
        <dbReference type="ARBA" id="ARBA00022801"/>
    </source>
</evidence>
<dbReference type="GO" id="GO:0008235">
    <property type="term" value="F:metalloexopeptidase activity"/>
    <property type="evidence" value="ECO:0007669"/>
    <property type="project" value="TreeGrafter"/>
</dbReference>
<dbReference type="InterPro" id="IPR000555">
    <property type="entry name" value="JAMM/MPN+_dom"/>
</dbReference>
<evidence type="ECO:0000256" key="4">
    <source>
        <dbReference type="ARBA" id="ARBA00022833"/>
    </source>
</evidence>
<dbReference type="FunFam" id="3.40.140.10:FF:000085">
    <property type="entry name" value="Mov34/MPN/PAD-1 family protein"/>
    <property type="match status" value="1"/>
</dbReference>
<dbReference type="SMART" id="SM00232">
    <property type="entry name" value="JAB_MPN"/>
    <property type="match status" value="1"/>
</dbReference>
<dbReference type="Proteomes" id="UP000197025">
    <property type="component" value="Unassembled WGS sequence"/>
</dbReference>
<dbReference type="GO" id="GO:0008270">
    <property type="term" value="F:zinc ion binding"/>
    <property type="evidence" value="ECO:0007669"/>
    <property type="project" value="TreeGrafter"/>
</dbReference>
<dbReference type="Pfam" id="PF14464">
    <property type="entry name" value="Prok-JAB"/>
    <property type="match status" value="1"/>
</dbReference>
<reference evidence="8" key="1">
    <citation type="submission" date="2017-06" db="EMBL/GenBank/DDBJ databases">
        <authorList>
            <person name="Varghese N."/>
            <person name="Submissions S."/>
        </authorList>
    </citation>
    <scope>NUCLEOTIDE SEQUENCE [LARGE SCALE GENOMIC DNA]</scope>
    <source>
        <strain evidence="8">JAD2</strain>
    </source>
</reference>
<evidence type="ECO:0000313" key="7">
    <source>
        <dbReference type="EMBL" id="SNB60901.1"/>
    </source>
</evidence>
<keyword evidence="4" id="KW-0862">Zinc</keyword>
<dbReference type="InParanoid" id="A0A212QNC8"/>
<keyword evidence="2" id="KW-0479">Metal-binding</keyword>
<evidence type="ECO:0000313" key="8">
    <source>
        <dbReference type="Proteomes" id="UP000197025"/>
    </source>
</evidence>
<feature type="domain" description="JAB1/MPN/MOV34 metalloenzyme" evidence="6">
    <location>
        <begin position="2"/>
        <end position="139"/>
    </location>
</feature>
<organism evidence="7 8">
    <name type="scientific">Thermoflexus hugenholtzii JAD2</name>
    <dbReference type="NCBI Taxonomy" id="877466"/>
    <lineage>
        <taxon>Bacteria</taxon>
        <taxon>Bacillati</taxon>
        <taxon>Chloroflexota</taxon>
        <taxon>Thermoflexia</taxon>
        <taxon>Thermoflexales</taxon>
        <taxon>Thermoflexaceae</taxon>
        <taxon>Thermoflexus</taxon>
    </lineage>
</organism>
<dbReference type="Gene3D" id="3.40.140.10">
    <property type="entry name" value="Cytidine Deaminase, domain 2"/>
    <property type="match status" value="1"/>
</dbReference>
<dbReference type="PANTHER" id="PTHR34858:SF1">
    <property type="entry name" value="CYSO-CYSTEINE PEPTIDASE"/>
    <property type="match status" value="1"/>
</dbReference>